<dbReference type="AlphaFoldDB" id="A0A918HCC5"/>
<name>A0A918HCC5_9ACTN</name>
<dbReference type="EMBL" id="BMQQ01000026">
    <property type="protein sequence ID" value="GGT53603.1"/>
    <property type="molecule type" value="Genomic_DNA"/>
</dbReference>
<sequence>MAEYQGEVKRRYRHVLLLGHSAPYGGGHDPLCGDRDDPLQIRPGVAAVPFDHVAAAEAASGVGAQDQTAEGAVSDGAVDVAGVGTPGDEVVQLGGR</sequence>
<organism evidence="1 2">
    <name type="scientific">Streptomyces purpureus</name>
    <dbReference type="NCBI Taxonomy" id="1951"/>
    <lineage>
        <taxon>Bacteria</taxon>
        <taxon>Bacillati</taxon>
        <taxon>Actinomycetota</taxon>
        <taxon>Actinomycetes</taxon>
        <taxon>Kitasatosporales</taxon>
        <taxon>Streptomycetaceae</taxon>
        <taxon>Streptomyces</taxon>
    </lineage>
</organism>
<protein>
    <submittedName>
        <fullName evidence="1">Uncharacterized protein</fullName>
    </submittedName>
</protein>
<comment type="caution">
    <text evidence="1">The sequence shown here is derived from an EMBL/GenBank/DDBJ whole genome shotgun (WGS) entry which is preliminary data.</text>
</comment>
<proteinExistence type="predicted"/>
<evidence type="ECO:0000313" key="1">
    <source>
        <dbReference type="EMBL" id="GGT53603.1"/>
    </source>
</evidence>
<keyword evidence="2" id="KW-1185">Reference proteome</keyword>
<gene>
    <name evidence="1" type="ORF">GCM10014713_54360</name>
</gene>
<accession>A0A918HCC5</accession>
<reference evidence="1" key="2">
    <citation type="submission" date="2020-09" db="EMBL/GenBank/DDBJ databases">
        <authorList>
            <person name="Sun Q."/>
            <person name="Ohkuma M."/>
        </authorList>
    </citation>
    <scope>NUCLEOTIDE SEQUENCE</scope>
    <source>
        <strain evidence="1">JCM 3172</strain>
    </source>
</reference>
<evidence type="ECO:0000313" key="2">
    <source>
        <dbReference type="Proteomes" id="UP000619486"/>
    </source>
</evidence>
<dbReference type="Proteomes" id="UP000619486">
    <property type="component" value="Unassembled WGS sequence"/>
</dbReference>
<reference evidence="1" key="1">
    <citation type="journal article" date="2014" name="Int. J. Syst. Evol. Microbiol.">
        <title>Complete genome sequence of Corynebacterium casei LMG S-19264T (=DSM 44701T), isolated from a smear-ripened cheese.</title>
        <authorList>
            <consortium name="US DOE Joint Genome Institute (JGI-PGF)"/>
            <person name="Walter F."/>
            <person name="Albersmeier A."/>
            <person name="Kalinowski J."/>
            <person name="Ruckert C."/>
        </authorList>
    </citation>
    <scope>NUCLEOTIDE SEQUENCE</scope>
    <source>
        <strain evidence="1">JCM 3172</strain>
    </source>
</reference>